<dbReference type="SUPFAM" id="SSF74650">
    <property type="entry name" value="Galactose mutarotase-like"/>
    <property type="match status" value="1"/>
</dbReference>
<name>A0ABU9ZDC5_9HYPH</name>
<dbReference type="InterPro" id="IPR007444">
    <property type="entry name" value="Glucan_biosyn_MdoG_C"/>
</dbReference>
<comment type="similarity">
    <text evidence="3">Belongs to the OpgD/OpgG family.</text>
</comment>
<dbReference type="Pfam" id="PF04349">
    <property type="entry name" value="MdoG"/>
    <property type="match status" value="1"/>
</dbReference>
<dbReference type="EMBL" id="JAQYXL010000001">
    <property type="protein sequence ID" value="MEN3229459.1"/>
    <property type="molecule type" value="Genomic_DNA"/>
</dbReference>
<dbReference type="RefSeq" id="WP_183666599.1">
    <property type="nucleotide sequence ID" value="NZ_JACHOS010000002.1"/>
</dbReference>
<reference evidence="6 7" key="1">
    <citation type="journal article" date="2023" name="PLoS ONE">
        <title>Complete genome assembly of Hawai'i environmental nontuberculous mycobacteria reveals unexpected co-isolation with methylobacteria.</title>
        <authorList>
            <person name="Hendrix J."/>
            <person name="Epperson L.E."/>
            <person name="Tong E.I."/>
            <person name="Chan Y.L."/>
            <person name="Hasan N.A."/>
            <person name="Dawrs S.N."/>
            <person name="Norton G.J."/>
            <person name="Virdi R."/>
            <person name="Crooks J.L."/>
            <person name="Chan E.D."/>
            <person name="Honda J.R."/>
            <person name="Strong M."/>
        </authorList>
    </citation>
    <scope>NUCLEOTIDE SEQUENCE [LARGE SCALE GENOMIC DNA]</scope>
    <source>
        <strain evidence="6 7">NJH_HI01</strain>
    </source>
</reference>
<dbReference type="InterPro" id="IPR013783">
    <property type="entry name" value="Ig-like_fold"/>
</dbReference>
<feature type="domain" description="Glucan biosynthesis periplasmic MdoG C-terminal" evidence="5">
    <location>
        <begin position="71"/>
        <end position="555"/>
    </location>
</feature>
<protein>
    <submittedName>
        <fullName evidence="6">Glucan biosynthesis protein G</fullName>
    </submittedName>
</protein>
<dbReference type="Gene3D" id="2.70.98.10">
    <property type="match status" value="1"/>
</dbReference>
<dbReference type="InterPro" id="IPR011013">
    <property type="entry name" value="Gal_mutarotase_sf_dom"/>
</dbReference>
<evidence type="ECO:0000256" key="1">
    <source>
        <dbReference type="ARBA" id="ARBA00004418"/>
    </source>
</evidence>
<dbReference type="Proteomes" id="UP001404845">
    <property type="component" value="Unassembled WGS sequence"/>
</dbReference>
<comment type="caution">
    <text evidence="6">The sequence shown here is derived from an EMBL/GenBank/DDBJ whole genome shotgun (WGS) entry which is preliminary data.</text>
</comment>
<comment type="pathway">
    <text evidence="2">Glycan metabolism; osmoregulated periplasmic glucan (OPG) biosynthesis.</text>
</comment>
<evidence type="ECO:0000256" key="4">
    <source>
        <dbReference type="ARBA" id="ARBA00022764"/>
    </source>
</evidence>
<evidence type="ECO:0000259" key="5">
    <source>
        <dbReference type="Pfam" id="PF04349"/>
    </source>
</evidence>
<keyword evidence="7" id="KW-1185">Reference proteome</keyword>
<keyword evidence="4" id="KW-0574">Periplasm</keyword>
<comment type="subcellular location">
    <subcellularLocation>
        <location evidence="1">Periplasm</location>
    </subcellularLocation>
</comment>
<evidence type="ECO:0000313" key="6">
    <source>
        <dbReference type="EMBL" id="MEN3229459.1"/>
    </source>
</evidence>
<dbReference type="PANTHER" id="PTHR30504:SF2">
    <property type="entry name" value="GLUCANS BIOSYNTHESIS PROTEIN G"/>
    <property type="match status" value="1"/>
</dbReference>
<evidence type="ECO:0000313" key="7">
    <source>
        <dbReference type="Proteomes" id="UP001404845"/>
    </source>
</evidence>
<accession>A0ABU9ZDC5</accession>
<dbReference type="SUPFAM" id="SSF81296">
    <property type="entry name" value="E set domains"/>
    <property type="match status" value="1"/>
</dbReference>
<dbReference type="Gene3D" id="2.60.40.10">
    <property type="entry name" value="Immunoglobulins"/>
    <property type="match status" value="1"/>
</dbReference>
<organism evidence="6 7">
    <name type="scientific">Methylorubrum rhodesianum</name>
    <dbReference type="NCBI Taxonomy" id="29427"/>
    <lineage>
        <taxon>Bacteria</taxon>
        <taxon>Pseudomonadati</taxon>
        <taxon>Pseudomonadota</taxon>
        <taxon>Alphaproteobacteria</taxon>
        <taxon>Hyphomicrobiales</taxon>
        <taxon>Methylobacteriaceae</taxon>
        <taxon>Methylorubrum</taxon>
    </lineage>
</organism>
<dbReference type="InterPro" id="IPR014718">
    <property type="entry name" value="GH-type_carb-bd"/>
</dbReference>
<dbReference type="PANTHER" id="PTHR30504">
    <property type="entry name" value="GLUCANS BIOSYNTHESIS PROTEIN"/>
    <property type="match status" value="1"/>
</dbReference>
<dbReference type="PIRSF" id="PIRSF006281">
    <property type="entry name" value="MdoG"/>
    <property type="match status" value="1"/>
</dbReference>
<evidence type="ECO:0000256" key="2">
    <source>
        <dbReference type="ARBA" id="ARBA00005001"/>
    </source>
</evidence>
<dbReference type="InterPro" id="IPR014756">
    <property type="entry name" value="Ig_E-set"/>
</dbReference>
<dbReference type="InterPro" id="IPR014438">
    <property type="entry name" value="Glucan_biosyn_MdoG/MdoD"/>
</dbReference>
<gene>
    <name evidence="6" type="ORF">PUR21_17725</name>
</gene>
<proteinExistence type="inferred from homology"/>
<evidence type="ECO:0000256" key="3">
    <source>
        <dbReference type="ARBA" id="ARBA00009284"/>
    </source>
</evidence>
<sequence>MAGPSDADNGAPEANGVSRRALVRGAVRGALAGSAGLSVSGLFDLNTARTMAQTSESAASRGATESRPITFEALAQRAERLAAEPYRPPGNDLPQELAALDYDAFQAIRFRPEATVPLGPRFSMQPFHRGSLHAKRVEIRLQSPEGVRLFAYDPDLFDLGPTLKGRRYPASLGYAGFRIAYGFDASRPQAHEEFLVFLGASYFRIRGRDQVYGLSARGIAVNTGLPQGEEFPDFTHFWIEEPGGDAASITIFALLDGPSLAGAYRFVVAPGEPSTVAVETALFPRRAIEALGLAPLTSMFLFGENGPGLRGAKPFDDFRPQVHDSDGLVVQAPGDRLWRPLVNGRAAPQISSFRVRPLEGFGLLQRERRFAAYLDVQARHEDRPGLWVTPKGDGFGAGAVRLFEIPSRTEATDNIVAAFVPEAPIAAGRPMRLAYGLSTVGAEPSAALAPPLGRIVSTRVGSAERLRPTNPPSPQRRLYVIDFEGPGLPEDPMADIEVALSASAGALVEPYAERVPQTGGWRLYAEFRPPEPWPAGEVVLRARLSHGGRVVTETWDAVA</sequence>